<dbReference type="RefSeq" id="WP_124027246.1">
    <property type="nucleotide sequence ID" value="NZ_JBHRSN010000015.1"/>
</dbReference>
<reference evidence="2 3" key="1">
    <citation type="submission" date="2018-11" db="EMBL/GenBank/DDBJ databases">
        <authorList>
            <person name="Ye M.-Q."/>
            <person name="Du Z.-J."/>
        </authorList>
    </citation>
    <scope>NUCLEOTIDE SEQUENCE [LARGE SCALE GENOMIC DNA]</scope>
    <source>
        <strain evidence="2 3">U0105</strain>
    </source>
</reference>
<organism evidence="2 3">
    <name type="scientific">Alteromonas sediminis</name>
    <dbReference type="NCBI Taxonomy" id="2259342"/>
    <lineage>
        <taxon>Bacteria</taxon>
        <taxon>Pseudomonadati</taxon>
        <taxon>Pseudomonadota</taxon>
        <taxon>Gammaproteobacteria</taxon>
        <taxon>Alteromonadales</taxon>
        <taxon>Alteromonadaceae</taxon>
        <taxon>Alteromonas/Salinimonas group</taxon>
        <taxon>Alteromonas</taxon>
    </lineage>
</organism>
<comment type="caution">
    <text evidence="2">The sequence shown here is derived from an EMBL/GenBank/DDBJ whole genome shotgun (WGS) entry which is preliminary data.</text>
</comment>
<keyword evidence="3" id="KW-1185">Reference proteome</keyword>
<proteinExistence type="predicted"/>
<feature type="signal peptide" evidence="1">
    <location>
        <begin position="1"/>
        <end position="21"/>
    </location>
</feature>
<dbReference type="OrthoDB" id="6219137at2"/>
<gene>
    <name evidence="2" type="ORF">DRW07_07395</name>
</gene>
<dbReference type="EMBL" id="RPOK01000002">
    <property type="protein sequence ID" value="RPJ67345.1"/>
    <property type="molecule type" value="Genomic_DNA"/>
</dbReference>
<dbReference type="InterPro" id="IPR022562">
    <property type="entry name" value="DUF3466"/>
</dbReference>
<keyword evidence="1" id="KW-0732">Signal</keyword>
<protein>
    <submittedName>
        <fullName evidence="2">DUF3466 family protein</fullName>
    </submittedName>
</protein>
<accession>A0A3N5YD29</accession>
<dbReference type="Proteomes" id="UP000275281">
    <property type="component" value="Unassembled WGS sequence"/>
</dbReference>
<name>A0A3N5YD29_9ALTE</name>
<sequence>MRKTILASAVALASLSLTTTAAVYDVDVLTANDLAQNVFAKGIDDTGNALVVVQNEYNQPIDLSQLDFDNEAFTANLTDVDAAKEGNFNDADYNLIIALLRSSTGRNTGGQRLPNFRSYQQSGVQINSVFAFDELNENFNALSRSNQVIVRDSLNGDYFVGTSDDAFSLFTYTDTDGDEQTIQINDFGNRGFVQINGVTTGLPGPYSTLGGSSDAFAINNNLQVAGSAIVSVSENVTDAIERCDDDDARGDTPIEVCRWRINYPNNLNGASVSAIVAGGQRRAVIWELSTDGTLVNTQEYGLLFEPEEDDTFLYLSEAVDINDAGIAIGTASTGEIVEITRPNPNSGVGSNIIELGVVATSFHNGEMTELLDRSTFSQSRALVINNNNWVAGISAQVASTTARDKLFVKNLDSGEERIVNGFFTSSQTTPRDINDNNIIVGEAEVEVSNEARREKNAFMYNIETDEFVNLNTLIPCDAPYTLVDAVGINNNDEILVTARASSPIRDARGQDVLDDDGNQQLIDKAIVLKLSPNANGQVEECGGSTDTDTIPERQGASLPLSVLGFLAGALVFFRRYNERD</sequence>
<evidence type="ECO:0000256" key="1">
    <source>
        <dbReference type="SAM" id="SignalP"/>
    </source>
</evidence>
<evidence type="ECO:0000313" key="3">
    <source>
        <dbReference type="Proteomes" id="UP000275281"/>
    </source>
</evidence>
<dbReference type="AlphaFoldDB" id="A0A3N5YD29"/>
<evidence type="ECO:0000313" key="2">
    <source>
        <dbReference type="EMBL" id="RPJ67345.1"/>
    </source>
</evidence>
<dbReference type="Pfam" id="PF11949">
    <property type="entry name" value="DUF3466"/>
    <property type="match status" value="1"/>
</dbReference>
<feature type="chain" id="PRO_5017937656" evidence="1">
    <location>
        <begin position="22"/>
        <end position="580"/>
    </location>
</feature>